<name>A0A835QLH7_VANPL</name>
<dbReference type="AlphaFoldDB" id="A0A835QLH7"/>
<protein>
    <recommendedName>
        <fullName evidence="7">Gnk2-homologous domain-containing protein</fullName>
    </recommendedName>
</protein>
<dbReference type="PROSITE" id="PS51473">
    <property type="entry name" value="GNK2"/>
    <property type="match status" value="2"/>
</dbReference>
<feature type="signal peptide" evidence="6">
    <location>
        <begin position="1"/>
        <end position="19"/>
    </location>
</feature>
<reference evidence="8 9" key="1">
    <citation type="journal article" date="2020" name="Nat. Food">
        <title>A phased Vanilla planifolia genome enables genetic improvement of flavour and production.</title>
        <authorList>
            <person name="Hasing T."/>
            <person name="Tang H."/>
            <person name="Brym M."/>
            <person name="Khazi F."/>
            <person name="Huang T."/>
            <person name="Chambers A.H."/>
        </authorList>
    </citation>
    <scope>NUCLEOTIDE SEQUENCE [LARGE SCALE GENOMIC DNA]</scope>
    <source>
        <tissue evidence="8">Leaf</tissue>
    </source>
</reference>
<sequence length="232" mass="25118">MAFLRISILLLALMPLASCLPPPFVCATASTDDTLFIAILGALMTVVNNAPGAGYAKSQNQGGVNAFGRCTGLHNGLSCGQCLANSAATLQKYCANYEDGAVWYNSCFLRYSTKDFFGDWNVQPLHAFFPSNDNSQSPLFEAAVLRLAVTVSNMAVQSGANLFAEMEQPVQEISGVTIYIMAQCTQDLPSSQCQGCLDWLRNNIDSNCGNKDGCRLFHTSCILRYGISNFFI</sequence>
<dbReference type="Pfam" id="PF01657">
    <property type="entry name" value="Stress-antifung"/>
    <property type="match status" value="2"/>
</dbReference>
<evidence type="ECO:0000313" key="8">
    <source>
        <dbReference type="EMBL" id="KAG0473728.1"/>
    </source>
</evidence>
<organism evidence="8 9">
    <name type="scientific">Vanilla planifolia</name>
    <name type="common">Vanilla</name>
    <dbReference type="NCBI Taxonomy" id="51239"/>
    <lineage>
        <taxon>Eukaryota</taxon>
        <taxon>Viridiplantae</taxon>
        <taxon>Streptophyta</taxon>
        <taxon>Embryophyta</taxon>
        <taxon>Tracheophyta</taxon>
        <taxon>Spermatophyta</taxon>
        <taxon>Magnoliopsida</taxon>
        <taxon>Liliopsida</taxon>
        <taxon>Asparagales</taxon>
        <taxon>Orchidaceae</taxon>
        <taxon>Vanilloideae</taxon>
        <taxon>Vanilleae</taxon>
        <taxon>Vanilla</taxon>
    </lineage>
</organism>
<comment type="similarity">
    <text evidence="5">Belongs to the cysteine-rich repeat secretory protein family.</text>
</comment>
<keyword evidence="4" id="KW-0677">Repeat</keyword>
<dbReference type="InterPro" id="IPR050581">
    <property type="entry name" value="CRR_secretory_protein"/>
</dbReference>
<gene>
    <name evidence="8" type="ORF">HPP92_015585</name>
</gene>
<keyword evidence="2" id="KW-0964">Secreted</keyword>
<evidence type="ECO:0000313" key="9">
    <source>
        <dbReference type="Proteomes" id="UP000636800"/>
    </source>
</evidence>
<evidence type="ECO:0000256" key="3">
    <source>
        <dbReference type="ARBA" id="ARBA00022729"/>
    </source>
</evidence>
<proteinExistence type="inferred from homology"/>
<feature type="domain" description="Gnk2-homologous" evidence="7">
    <location>
        <begin position="122"/>
        <end position="230"/>
    </location>
</feature>
<dbReference type="Proteomes" id="UP000636800">
    <property type="component" value="Chromosome 7"/>
</dbReference>
<evidence type="ECO:0000259" key="7">
    <source>
        <dbReference type="PROSITE" id="PS51473"/>
    </source>
</evidence>
<dbReference type="Gene3D" id="3.30.430.20">
    <property type="entry name" value="Gnk2 domain, C-X8-C-X2-C motif"/>
    <property type="match status" value="2"/>
</dbReference>
<dbReference type="OrthoDB" id="1939085at2759"/>
<evidence type="ECO:0000256" key="2">
    <source>
        <dbReference type="ARBA" id="ARBA00022525"/>
    </source>
</evidence>
<dbReference type="PANTHER" id="PTHR32411">
    <property type="entry name" value="CYSTEINE-RICH REPEAT SECRETORY PROTEIN 38-RELATED"/>
    <property type="match status" value="1"/>
</dbReference>
<feature type="chain" id="PRO_5032791385" description="Gnk2-homologous domain-containing protein" evidence="6">
    <location>
        <begin position="20"/>
        <end position="232"/>
    </location>
</feature>
<comment type="subcellular location">
    <subcellularLocation>
        <location evidence="1">Secreted</location>
    </subcellularLocation>
</comment>
<dbReference type="PANTHER" id="PTHR32411:SF43">
    <property type="entry name" value="CYSTEINE-RICH REPEAT SECRETORY PROTEIN 38"/>
    <property type="match status" value="1"/>
</dbReference>
<comment type="caution">
    <text evidence="8">The sequence shown here is derived from an EMBL/GenBank/DDBJ whole genome shotgun (WGS) entry which is preliminary data.</text>
</comment>
<dbReference type="InterPro" id="IPR038408">
    <property type="entry name" value="GNK2_sf"/>
</dbReference>
<dbReference type="CDD" id="cd23509">
    <property type="entry name" value="Gnk2-like"/>
    <property type="match status" value="2"/>
</dbReference>
<feature type="domain" description="Gnk2-homologous" evidence="7">
    <location>
        <begin position="13"/>
        <end position="116"/>
    </location>
</feature>
<evidence type="ECO:0000256" key="4">
    <source>
        <dbReference type="ARBA" id="ARBA00022737"/>
    </source>
</evidence>
<evidence type="ECO:0000256" key="5">
    <source>
        <dbReference type="ARBA" id="ARBA00038515"/>
    </source>
</evidence>
<evidence type="ECO:0000256" key="6">
    <source>
        <dbReference type="SAM" id="SignalP"/>
    </source>
</evidence>
<dbReference type="GO" id="GO:0005576">
    <property type="term" value="C:extracellular region"/>
    <property type="evidence" value="ECO:0007669"/>
    <property type="project" value="UniProtKB-SubCell"/>
</dbReference>
<evidence type="ECO:0000256" key="1">
    <source>
        <dbReference type="ARBA" id="ARBA00004613"/>
    </source>
</evidence>
<keyword evidence="9" id="KW-1185">Reference proteome</keyword>
<dbReference type="InterPro" id="IPR002902">
    <property type="entry name" value="GNK2"/>
</dbReference>
<keyword evidence="3 6" id="KW-0732">Signal</keyword>
<dbReference type="EMBL" id="JADCNL010000007">
    <property type="protein sequence ID" value="KAG0473728.1"/>
    <property type="molecule type" value="Genomic_DNA"/>
</dbReference>
<accession>A0A835QLH7</accession>